<keyword evidence="4" id="KW-1185">Reference proteome</keyword>
<dbReference type="CDD" id="cd03396">
    <property type="entry name" value="PAP2_like_6"/>
    <property type="match status" value="1"/>
</dbReference>
<keyword evidence="1" id="KW-0472">Membrane</keyword>
<feature type="transmembrane region" description="Helical" evidence="1">
    <location>
        <begin position="107"/>
        <end position="124"/>
    </location>
</feature>
<dbReference type="Pfam" id="PF01569">
    <property type="entry name" value="PAP2"/>
    <property type="match status" value="1"/>
</dbReference>
<dbReference type="AlphaFoldDB" id="V5Z658"/>
<feature type="transmembrane region" description="Helical" evidence="1">
    <location>
        <begin position="83"/>
        <end position="101"/>
    </location>
</feature>
<dbReference type="RefSeq" id="WP_023654575.1">
    <property type="nucleotide sequence ID" value="NZ_CAHS01000014.1"/>
</dbReference>
<evidence type="ECO:0000313" key="3">
    <source>
        <dbReference type="EMBL" id="CCG86768.1"/>
    </source>
</evidence>
<dbReference type="InterPro" id="IPR036938">
    <property type="entry name" value="PAP2/HPO_sf"/>
</dbReference>
<feature type="transmembrane region" description="Helical" evidence="1">
    <location>
        <begin position="28"/>
        <end position="46"/>
    </location>
</feature>
<evidence type="ECO:0000256" key="1">
    <source>
        <dbReference type="SAM" id="Phobius"/>
    </source>
</evidence>
<name>V5Z658_9GAMM</name>
<evidence type="ECO:0000259" key="2">
    <source>
        <dbReference type="Pfam" id="PF01569"/>
    </source>
</evidence>
<dbReference type="OrthoDB" id="7348799at2"/>
<accession>V5Z658</accession>
<dbReference type="SUPFAM" id="SSF48317">
    <property type="entry name" value="Acid phosphatase/Vanadium-dependent haloperoxidase"/>
    <property type="match status" value="1"/>
</dbReference>
<evidence type="ECO:0000313" key="4">
    <source>
        <dbReference type="Proteomes" id="UP000018217"/>
    </source>
</evidence>
<sequence>MKPLAILNRSQTARDIQRDPLYPLPARFYLKQFVLLVLTALFFIWLSRDESWDMALTRLWFDPVIHQFPWKDNRWLDVINHRLLKEVLIGGGVLLLLAGLLRRQPRWVLVALMMGTGPLVVGILKASSAHSCPWDLVQFGGQAVSYPLFGHVPAQSGPGHCFPGGHASSGFSAMALFFLFYPRRPRFALFCWWIAIAFGLVMGFGQVMRGAHFLSHNLWAAWWVWLTQCVTFGSVTHLLKRKRGNYYDGSAKPVAVSQH</sequence>
<reference evidence="3 4" key="1">
    <citation type="journal article" date="2013" name="Syst. Appl. Microbiol.">
        <title>Phylogenetic position and virulence apparatus of the pear flower necrosis pathogen Erwinia piriflorinigrans CFBP 5888T as assessed by comparative genomics.</title>
        <authorList>
            <person name="Smits T.H."/>
            <person name="Rezzonico F."/>
            <person name="Lopez M.M."/>
            <person name="Blom J."/>
            <person name="Goesmann A."/>
            <person name="Frey J.E."/>
            <person name="Duffy B."/>
        </authorList>
    </citation>
    <scope>NUCLEOTIDE SEQUENCE [LARGE SCALE GENOMIC DNA]</scope>
    <source>
        <strain evidence="4">CFBP5888</strain>
    </source>
</reference>
<feature type="domain" description="Phosphatidic acid phosphatase type 2/haloperoxidase" evidence="2">
    <location>
        <begin position="108"/>
        <end position="232"/>
    </location>
</feature>
<comment type="caution">
    <text evidence="3">The sequence shown here is derived from an EMBL/GenBank/DDBJ whole genome shotgun (WGS) entry which is preliminary data.</text>
</comment>
<feature type="transmembrane region" description="Helical" evidence="1">
    <location>
        <begin position="220"/>
        <end position="239"/>
    </location>
</feature>
<gene>
    <name evidence="3" type="ORF">EPIR_1403</name>
</gene>
<dbReference type="Gene3D" id="1.20.144.10">
    <property type="entry name" value="Phosphatidic acid phosphatase type 2/haloperoxidase"/>
    <property type="match status" value="1"/>
</dbReference>
<organism evidence="3 4">
    <name type="scientific">Erwinia piriflorinigrans CFBP 5888</name>
    <dbReference type="NCBI Taxonomy" id="1161919"/>
    <lineage>
        <taxon>Bacteria</taxon>
        <taxon>Pseudomonadati</taxon>
        <taxon>Pseudomonadota</taxon>
        <taxon>Gammaproteobacteria</taxon>
        <taxon>Enterobacterales</taxon>
        <taxon>Erwiniaceae</taxon>
        <taxon>Erwinia</taxon>
    </lineage>
</organism>
<feature type="transmembrane region" description="Helical" evidence="1">
    <location>
        <begin position="187"/>
        <end position="208"/>
    </location>
</feature>
<keyword evidence="1" id="KW-1133">Transmembrane helix</keyword>
<dbReference type="STRING" id="1161919.EPIR_1403"/>
<dbReference type="Proteomes" id="UP000018217">
    <property type="component" value="Unassembled WGS sequence"/>
</dbReference>
<dbReference type="InterPro" id="IPR000326">
    <property type="entry name" value="PAP2/HPO"/>
</dbReference>
<protein>
    <recommendedName>
        <fullName evidence="2">Phosphatidic acid phosphatase type 2/haloperoxidase domain-containing protein</fullName>
    </recommendedName>
</protein>
<keyword evidence="1" id="KW-0812">Transmembrane</keyword>
<proteinExistence type="predicted"/>
<dbReference type="EMBL" id="CAHS01000014">
    <property type="protein sequence ID" value="CCG86768.1"/>
    <property type="molecule type" value="Genomic_DNA"/>
</dbReference>